<dbReference type="SUPFAM" id="SSF51556">
    <property type="entry name" value="Metallo-dependent hydrolases"/>
    <property type="match status" value="1"/>
</dbReference>
<dbReference type="Pfam" id="PF07969">
    <property type="entry name" value="Amidohydro_3"/>
    <property type="match status" value="1"/>
</dbReference>
<dbReference type="NCBIfam" id="TIGR00857">
    <property type="entry name" value="pyrC_multi"/>
    <property type="match status" value="1"/>
</dbReference>
<feature type="binding site" evidence="7">
    <location>
        <position position="63"/>
    </location>
    <ligand>
        <name>Zn(2+)</name>
        <dbReference type="ChEBI" id="CHEBI:29105"/>
        <label>1</label>
    </ligand>
</feature>
<keyword evidence="3 7" id="KW-0479">Metal-binding</keyword>
<feature type="binding site" evidence="7">
    <location>
        <position position="312"/>
    </location>
    <ligand>
        <name>substrate</name>
    </ligand>
</feature>
<comment type="cofactor">
    <cofactor evidence="7">
        <name>Zn(2+)</name>
        <dbReference type="ChEBI" id="CHEBI:29105"/>
    </cofactor>
    <text evidence="7">Binds 2 Zn(2+) ions per subunit.</text>
</comment>
<dbReference type="EMBL" id="JACVHF010000001">
    <property type="protein sequence ID" value="MBC9783307.1"/>
    <property type="molecule type" value="Genomic_DNA"/>
</dbReference>
<proteinExistence type="inferred from homology"/>
<feature type="binding site" evidence="7">
    <location>
        <position position="155"/>
    </location>
    <ligand>
        <name>Zn(2+)</name>
        <dbReference type="ChEBI" id="CHEBI:29105"/>
        <label>1</label>
    </ligand>
</feature>
<dbReference type="InterPro" id="IPR032466">
    <property type="entry name" value="Metal_Hydrolase"/>
</dbReference>
<protein>
    <recommendedName>
        <fullName evidence="7">Dihydroorotase</fullName>
        <shortName evidence="7">DHOase</shortName>
        <ecNumber evidence="7">3.5.2.3</ecNumber>
    </recommendedName>
</protein>
<dbReference type="Gene3D" id="2.30.40.10">
    <property type="entry name" value="Urease, subunit C, domain 1"/>
    <property type="match status" value="1"/>
</dbReference>
<dbReference type="HAMAP" id="MF_00220_B">
    <property type="entry name" value="PyrC_classI_B"/>
    <property type="match status" value="1"/>
</dbReference>
<dbReference type="InterPro" id="IPR050138">
    <property type="entry name" value="DHOase/Allantoinase_Hydrolase"/>
</dbReference>
<dbReference type="SUPFAM" id="SSF51338">
    <property type="entry name" value="Composite domain of metallo-dependent hydrolases"/>
    <property type="match status" value="1"/>
</dbReference>
<evidence type="ECO:0000256" key="5">
    <source>
        <dbReference type="ARBA" id="ARBA00022833"/>
    </source>
</evidence>
<dbReference type="PROSITE" id="PS00483">
    <property type="entry name" value="DIHYDROOROTASE_2"/>
    <property type="match status" value="1"/>
</dbReference>
<dbReference type="Proteomes" id="UP000617402">
    <property type="component" value="Unassembled WGS sequence"/>
</dbReference>
<dbReference type="Pfam" id="PF12890">
    <property type="entry name" value="DHOase"/>
    <property type="match status" value="1"/>
</dbReference>
<comment type="function">
    <text evidence="1 7">Catalyzes the reversible cyclization of carbamoyl aspartate to dihydroorotate.</text>
</comment>
<organism evidence="10 11">
    <name type="scientific">Heliobacterium chlorum</name>
    <dbReference type="NCBI Taxonomy" id="2698"/>
    <lineage>
        <taxon>Bacteria</taxon>
        <taxon>Bacillati</taxon>
        <taxon>Bacillota</taxon>
        <taxon>Clostridia</taxon>
        <taxon>Eubacteriales</taxon>
        <taxon>Heliobacteriaceae</taxon>
        <taxon>Heliobacterium</taxon>
    </lineage>
</organism>
<evidence type="ECO:0000256" key="1">
    <source>
        <dbReference type="ARBA" id="ARBA00002368"/>
    </source>
</evidence>
<evidence type="ECO:0000313" key="10">
    <source>
        <dbReference type="EMBL" id="MBC9783307.1"/>
    </source>
</evidence>
<accession>A0ABR7SZL9</accession>
<dbReference type="InterPro" id="IPR004722">
    <property type="entry name" value="DHOase"/>
</dbReference>
<dbReference type="RefSeq" id="WP_188038451.1">
    <property type="nucleotide sequence ID" value="NZ_JACVHF010000001.1"/>
</dbReference>
<keyword evidence="11" id="KW-1185">Reference proteome</keyword>
<comment type="similarity">
    <text evidence="2 7">Belongs to the metallo-dependent hydrolases superfamily. DHOase family. Class I DHOase subfamily.</text>
</comment>
<feature type="binding site" evidence="7">
    <location>
        <position position="281"/>
    </location>
    <ligand>
        <name>substrate</name>
    </ligand>
</feature>
<evidence type="ECO:0000259" key="8">
    <source>
        <dbReference type="Pfam" id="PF07969"/>
    </source>
</evidence>
<dbReference type="Gene3D" id="3.20.20.140">
    <property type="entry name" value="Metal-dependent hydrolases"/>
    <property type="match status" value="1"/>
</dbReference>
<evidence type="ECO:0000256" key="6">
    <source>
        <dbReference type="ARBA" id="ARBA00022975"/>
    </source>
</evidence>
<evidence type="ECO:0000259" key="9">
    <source>
        <dbReference type="Pfam" id="PF12890"/>
    </source>
</evidence>
<feature type="binding site" evidence="7">
    <location>
        <position position="97"/>
    </location>
    <ligand>
        <name>substrate</name>
    </ligand>
</feature>
<feature type="binding site" evidence="7">
    <location>
        <position position="308"/>
    </location>
    <ligand>
        <name>Zn(2+)</name>
        <dbReference type="ChEBI" id="CHEBI:29105"/>
        <label>1</label>
    </ligand>
</feature>
<feature type="binding site" evidence="7">
    <location>
        <position position="65"/>
    </location>
    <ligand>
        <name>Zn(2+)</name>
        <dbReference type="ChEBI" id="CHEBI:29105"/>
        <label>1</label>
    </ligand>
</feature>
<feature type="binding site" evidence="7">
    <location>
        <begin position="326"/>
        <end position="327"/>
    </location>
    <ligand>
        <name>substrate</name>
    </ligand>
</feature>
<feature type="domain" description="Dihydroorotase catalytic" evidence="9">
    <location>
        <begin position="52"/>
        <end position="239"/>
    </location>
</feature>
<comment type="pathway">
    <text evidence="7">Pyrimidine metabolism; UMP biosynthesis via de novo pathway; (S)-dihydroorotate from bicarbonate: step 3/3.</text>
</comment>
<keyword evidence="6 7" id="KW-0665">Pyrimidine biosynthesis</keyword>
<dbReference type="InterPro" id="IPR011059">
    <property type="entry name" value="Metal-dep_hydrolase_composite"/>
</dbReference>
<feature type="binding site" evidence="7">
    <location>
        <position position="235"/>
    </location>
    <ligand>
        <name>Zn(2+)</name>
        <dbReference type="ChEBI" id="CHEBI:29105"/>
        <label>2</label>
    </ligand>
</feature>
<dbReference type="PANTHER" id="PTHR43668:SF2">
    <property type="entry name" value="ALLANTOINASE"/>
    <property type="match status" value="1"/>
</dbReference>
<dbReference type="InterPro" id="IPR013108">
    <property type="entry name" value="Amidohydro_3"/>
</dbReference>
<dbReference type="EC" id="3.5.2.3" evidence="7"/>
<name>A0ABR7SZL9_HELCL</name>
<dbReference type="InterPro" id="IPR002195">
    <property type="entry name" value="Dihydroorotase_CS"/>
</dbReference>
<evidence type="ECO:0000256" key="2">
    <source>
        <dbReference type="ARBA" id="ARBA00010286"/>
    </source>
</evidence>
<comment type="caution">
    <text evidence="10">The sequence shown here is derived from an EMBL/GenBank/DDBJ whole genome shotgun (WGS) entry which is preliminary data.</text>
</comment>
<feature type="binding site" evidence="7">
    <location>
        <position position="155"/>
    </location>
    <ligand>
        <name>Zn(2+)</name>
        <dbReference type="ChEBI" id="CHEBI:29105"/>
        <label>2</label>
    </ligand>
</feature>
<feature type="binding site" evidence="7">
    <location>
        <begin position="65"/>
        <end position="67"/>
    </location>
    <ligand>
        <name>substrate</name>
    </ligand>
</feature>
<evidence type="ECO:0000256" key="7">
    <source>
        <dbReference type="HAMAP-Rule" id="MF_00220"/>
    </source>
</evidence>
<keyword evidence="4 7" id="KW-0378">Hydrolase</keyword>
<dbReference type="InterPro" id="IPR024403">
    <property type="entry name" value="DHOase_cat"/>
</dbReference>
<keyword evidence="5 7" id="KW-0862">Zinc</keyword>
<feature type="active site" evidence="7">
    <location>
        <position position="308"/>
    </location>
</feature>
<gene>
    <name evidence="7" type="primary">pyrC</name>
    <name evidence="10" type="ORF">H1S01_02130</name>
</gene>
<sequence length="433" mass="45897">MELLIKGGRVVDPANGVDQIADIYIENGVIKAVGNSSGVSASEQVQVIDATGKLVIPGLIDIHCHLREPGGEAKETIVSGTRAAARGGFTAVCAMPNTSPVCDSQTGIEFLKARAQATGAVRVYPIGAITKGSSGQELAEMADMAACGAVAFSDDGKPVPRSDIMRLAMSYAQMVGKVIISHCEDPELAKDGAMHEGYWSTVLGLRGIPSAAEEIMVAREILLAESVGAPVHIAHVSTAGSVELIRQARQRGVDVTGEVCPHHLALTDAAVEGYDTSTKVNPPLRADKDREALKQGLKEGVLTILATDHAPHTAEEKAREYNYAPFGISGLETAWPLYWKELIETGCLTVNEMVAMLTVNPARRLGLDGGTLTVGSPADVTIIDTEREETVTLEGWQSKGRNTPYVGWTLRSWPVATIVGGQVVMTNRQLVQG</sequence>
<dbReference type="CDD" id="cd01317">
    <property type="entry name" value="DHOase_IIa"/>
    <property type="match status" value="1"/>
</dbReference>
<feature type="binding site" evidence="7">
    <location>
        <position position="182"/>
    </location>
    <ligand>
        <name>Zn(2+)</name>
        <dbReference type="ChEBI" id="CHEBI:29105"/>
        <label>2</label>
    </ligand>
</feature>
<evidence type="ECO:0000313" key="11">
    <source>
        <dbReference type="Proteomes" id="UP000617402"/>
    </source>
</evidence>
<comment type="catalytic activity">
    <reaction evidence="7">
        <text>(S)-dihydroorotate + H2O = N-carbamoyl-L-aspartate + H(+)</text>
        <dbReference type="Rhea" id="RHEA:24296"/>
        <dbReference type="ChEBI" id="CHEBI:15377"/>
        <dbReference type="ChEBI" id="CHEBI:15378"/>
        <dbReference type="ChEBI" id="CHEBI:30864"/>
        <dbReference type="ChEBI" id="CHEBI:32814"/>
        <dbReference type="EC" id="3.5.2.3"/>
    </reaction>
</comment>
<reference evidence="10 11" key="1">
    <citation type="submission" date="2020-07" db="EMBL/GenBank/DDBJ databases">
        <title>Draft whole-genome sequence of Heliobacterium chlorum DSM 3682, type strain.</title>
        <authorList>
            <person name="Kyndt J.A."/>
            <person name="Meyer T.E."/>
            <person name="Imhoff J.F."/>
        </authorList>
    </citation>
    <scope>NUCLEOTIDE SEQUENCE [LARGE SCALE GENOMIC DNA]</scope>
    <source>
        <strain evidence="10 11">DSM 3682</strain>
    </source>
</reference>
<feature type="domain" description="Amidohydrolase 3" evidence="8">
    <location>
        <begin position="287"/>
        <end position="424"/>
    </location>
</feature>
<evidence type="ECO:0000256" key="4">
    <source>
        <dbReference type="ARBA" id="ARBA00022801"/>
    </source>
</evidence>
<evidence type="ECO:0000256" key="3">
    <source>
        <dbReference type="ARBA" id="ARBA00022723"/>
    </source>
</evidence>
<dbReference type="PANTHER" id="PTHR43668">
    <property type="entry name" value="ALLANTOINASE"/>
    <property type="match status" value="1"/>
</dbReference>